<evidence type="ECO:0000256" key="2">
    <source>
        <dbReference type="SAM" id="Phobius"/>
    </source>
</evidence>
<reference evidence="6" key="1">
    <citation type="submission" date="2017-02" db="EMBL/GenBank/DDBJ databases">
        <authorList>
            <person name="Dridi B."/>
        </authorList>
    </citation>
    <scope>NUCLEOTIDE SEQUENCE [LARGE SCALE GENOMIC DNA]</scope>
    <source>
        <strain evidence="6">EB411</strain>
    </source>
</reference>
<feature type="region of interest" description="Disordered" evidence="1">
    <location>
        <begin position="409"/>
        <end position="428"/>
    </location>
</feature>
<feature type="transmembrane region" description="Helical" evidence="2">
    <location>
        <begin position="478"/>
        <end position="496"/>
    </location>
</feature>
<dbReference type="EMBL" id="FUKR01000056">
    <property type="protein sequence ID" value="SJN36309.1"/>
    <property type="molecule type" value="Genomic_DNA"/>
</dbReference>
<dbReference type="Pfam" id="PF09972">
    <property type="entry name" value="DUF2207"/>
    <property type="match status" value="1"/>
</dbReference>
<feature type="transmembrane region" description="Helical" evidence="2">
    <location>
        <begin position="291"/>
        <end position="310"/>
    </location>
</feature>
<sequence length="648" mass="67935">MPASLSDPSPRRLDPAATVTPSARVATVVSMRPTKRRRLPLLVLPAVVLTAVGLGGSVGATPAAADVEDFHYSDLDVGITLGTTDDGRATAEVVEDWTAVFPETDQNRGIVRGLPQSYKGAPLNTSDIEVTDGEGTEVPFEVDDQEGADEQEYTVLTIDDDTFKHGATRYVISYRMENVAFNPDPSTQTEDEFYWDILGGATPQRIDRASGTVTVPSALAPGLDGRSTCFIGAYGDDSRCDVDRSESGGATVFSVAATDLAPDTAWSIVLGFNEGTFTRPHFPEETTLGRFGWIGLLGASALALVVGLFARARWKDEDGRGVVVAQYVPDPEVSPRLAAEIVTVPAQRVLTAEILALAVSGVIRIVQSPTKKKSMHLELLQTHVEGDTEAARSLDRTLGALFPARTPGNVNTMSSSDQKQGTRLSELSETSAATRLGLRAKPADRRPRHVILALAALLAVGGVAALVVAVVLGAVTPTFLLAGVGLAAVLIVLLVLQLPPARLTRAGAEKKEYLEGLEEFIELAEKDRIAYLQSVSGVDRVDVGDDAQMLRVTERLLPWAALFGQEKSWMAELAVRYDSVGQPGWFQGSDGTVNAVLLATMVSRLSSQSSSSLAAASSGSGGGVSGGSGFGGGGFAGGGGGGGFSGGR</sequence>
<organism evidence="5 6">
    <name type="scientific">Mycetocola reblochoni REB411</name>
    <dbReference type="NCBI Taxonomy" id="1255698"/>
    <lineage>
        <taxon>Bacteria</taxon>
        <taxon>Bacillati</taxon>
        <taxon>Actinomycetota</taxon>
        <taxon>Actinomycetes</taxon>
        <taxon>Micrococcales</taxon>
        <taxon>Microbacteriaceae</taxon>
        <taxon>Mycetocola</taxon>
    </lineage>
</organism>
<dbReference type="InterPro" id="IPR018702">
    <property type="entry name" value="DUF2207"/>
</dbReference>
<keyword evidence="2" id="KW-0472">Membrane</keyword>
<evidence type="ECO:0000256" key="1">
    <source>
        <dbReference type="SAM" id="MobiDB-lite"/>
    </source>
</evidence>
<accession>A0A1R4JWF3</accession>
<protein>
    <submittedName>
        <fullName evidence="5">Putative membrane protein</fullName>
    </submittedName>
</protein>
<proteinExistence type="predicted"/>
<evidence type="ECO:0000259" key="3">
    <source>
        <dbReference type="Pfam" id="PF09972"/>
    </source>
</evidence>
<dbReference type="InterPro" id="IPR048389">
    <property type="entry name" value="YciQ-like_C"/>
</dbReference>
<dbReference type="OrthoDB" id="4973253at2"/>
<gene>
    <name evidence="5" type="ORF">FM119_09835</name>
</gene>
<feature type="transmembrane region" description="Helical" evidence="2">
    <location>
        <begin position="39"/>
        <end position="60"/>
    </location>
</feature>
<feature type="domain" description="DUF2207" evidence="3">
    <location>
        <begin position="90"/>
        <end position="231"/>
    </location>
</feature>
<evidence type="ECO:0000313" key="5">
    <source>
        <dbReference type="EMBL" id="SJN36309.1"/>
    </source>
</evidence>
<evidence type="ECO:0000259" key="4">
    <source>
        <dbReference type="Pfam" id="PF20990"/>
    </source>
</evidence>
<keyword evidence="2" id="KW-1133">Transmembrane helix</keyword>
<name>A0A1R4JWF3_9MICO</name>
<keyword evidence="6" id="KW-1185">Reference proteome</keyword>
<keyword evidence="2" id="KW-0812">Transmembrane</keyword>
<feature type="domain" description="Predicted membrane protein YciQ-like C-terminal" evidence="4">
    <location>
        <begin position="326"/>
        <end position="573"/>
    </location>
</feature>
<evidence type="ECO:0000313" key="6">
    <source>
        <dbReference type="Proteomes" id="UP000196778"/>
    </source>
</evidence>
<dbReference type="Proteomes" id="UP000196778">
    <property type="component" value="Unassembled WGS sequence"/>
</dbReference>
<dbReference type="AlphaFoldDB" id="A0A1R4JWF3"/>
<feature type="transmembrane region" description="Helical" evidence="2">
    <location>
        <begin position="450"/>
        <end position="472"/>
    </location>
</feature>
<dbReference type="Pfam" id="PF20990">
    <property type="entry name" value="DUF2207_C"/>
    <property type="match status" value="1"/>
</dbReference>